<dbReference type="InterPro" id="IPR023347">
    <property type="entry name" value="Lysozyme_dom_sf"/>
</dbReference>
<dbReference type="SUPFAM" id="SSF53955">
    <property type="entry name" value="Lysozyme-like"/>
    <property type="match status" value="1"/>
</dbReference>
<dbReference type="Proteomes" id="UP000028134">
    <property type="component" value="Unassembled WGS sequence"/>
</dbReference>
<dbReference type="GO" id="GO:0003796">
    <property type="term" value="F:lysozyme activity"/>
    <property type="evidence" value="ECO:0007669"/>
    <property type="project" value="UniProtKB-EC"/>
</dbReference>
<evidence type="ECO:0000313" key="5">
    <source>
        <dbReference type="Proteomes" id="UP000028134"/>
    </source>
</evidence>
<name>A0A078QJG9_PHOVU</name>
<dbReference type="GO" id="GO:0016998">
    <property type="term" value="P:cell wall macromolecule catabolic process"/>
    <property type="evidence" value="ECO:0007669"/>
    <property type="project" value="InterPro"/>
</dbReference>
<dbReference type="Gene3D" id="1.10.530.40">
    <property type="match status" value="1"/>
</dbReference>
<dbReference type="Pfam" id="PF00959">
    <property type="entry name" value="Phage_lysozyme"/>
    <property type="match status" value="1"/>
</dbReference>
<dbReference type="EMBL" id="JNHI01000116">
    <property type="protein sequence ID" value="KDS23325.1"/>
    <property type="molecule type" value="Genomic_DNA"/>
</dbReference>
<evidence type="ECO:0000256" key="3">
    <source>
        <dbReference type="RuleBase" id="RU003788"/>
    </source>
</evidence>
<keyword evidence="3" id="KW-0378">Hydrolase</keyword>
<dbReference type="GO" id="GO:0009253">
    <property type="term" value="P:peptidoglycan catabolic process"/>
    <property type="evidence" value="ECO:0007669"/>
    <property type="project" value="InterPro"/>
</dbReference>
<dbReference type="GO" id="GO:0031640">
    <property type="term" value="P:killing of cells of another organism"/>
    <property type="evidence" value="ECO:0007669"/>
    <property type="project" value="UniProtKB-KW"/>
</dbReference>
<dbReference type="InterPro" id="IPR023346">
    <property type="entry name" value="Lysozyme-like_dom_sf"/>
</dbReference>
<evidence type="ECO:0000256" key="1">
    <source>
        <dbReference type="ARBA" id="ARBA00022529"/>
    </source>
</evidence>
<comment type="similarity">
    <text evidence="3">Belongs to the glycosyl hydrolase 24 family.</text>
</comment>
<comment type="catalytic activity">
    <reaction evidence="3">
        <text>Hydrolysis of (1-&gt;4)-beta-linkages between N-acetylmuramic acid and N-acetyl-D-glucosamine residues in a peptidoglycan and between N-acetyl-D-glucosamine residues in chitodextrins.</text>
        <dbReference type="EC" id="3.2.1.17"/>
    </reaction>
</comment>
<dbReference type="AlphaFoldDB" id="A0A078QJG9"/>
<protein>
    <recommendedName>
        <fullName evidence="3">Lysozyme</fullName>
        <ecNumber evidence="3">3.2.1.17</ecNumber>
    </recommendedName>
</protein>
<reference evidence="4 5" key="1">
    <citation type="submission" date="2014-04" db="EMBL/GenBank/DDBJ databases">
        <authorList>
            <person name="Sears C."/>
            <person name="Carroll K."/>
            <person name="Sack B.R."/>
            <person name="Qadri F."/>
            <person name="Myers L.L."/>
            <person name="Chung G.-T."/>
            <person name="Escheverria P."/>
            <person name="Fraser C.M."/>
            <person name="Sadzewicz L."/>
            <person name="Shefchek K.A."/>
            <person name="Tallon L."/>
            <person name="Das S.P."/>
            <person name="Daugherty S."/>
            <person name="Mongodin E.F."/>
        </authorList>
    </citation>
    <scope>NUCLEOTIDE SEQUENCE [LARGE SCALE GENOMIC DNA]</scope>
    <source>
        <strain evidence="5">3775 SL(B) 10 (iv)</strain>
    </source>
</reference>
<proteinExistence type="inferred from homology"/>
<dbReference type="EC" id="3.2.1.17" evidence="3"/>
<comment type="caution">
    <text evidence="4">The sequence shown here is derived from an EMBL/GenBank/DDBJ whole genome shotgun (WGS) entry which is preliminary data.</text>
</comment>
<dbReference type="GO" id="GO:0042742">
    <property type="term" value="P:defense response to bacterium"/>
    <property type="evidence" value="ECO:0007669"/>
    <property type="project" value="UniProtKB-KW"/>
</dbReference>
<organism evidence="4 5">
    <name type="scientific">Phocaeicola vulgatus str. 3775 SL</name>
    <name type="common">B</name>
    <name type="synonym">iv</name>
    <dbReference type="NCBI Taxonomy" id="1339350"/>
    <lineage>
        <taxon>Bacteria</taxon>
        <taxon>Pseudomonadati</taxon>
        <taxon>Bacteroidota</taxon>
        <taxon>Bacteroidia</taxon>
        <taxon>Bacteroidales</taxon>
        <taxon>Bacteroidaceae</taxon>
        <taxon>Phocaeicola</taxon>
    </lineage>
</organism>
<evidence type="ECO:0000313" key="4">
    <source>
        <dbReference type="EMBL" id="KDS23325.1"/>
    </source>
</evidence>
<keyword evidence="3" id="KW-0326">Glycosidase</keyword>
<sequence>MPYIGYGHRLLPGETLTENLSKAQADSLLRSDLRKCCDAFREFDNDALLLGVLSYNVGIFRLKGHGRILKSRLIRKLEKGERDIYEEYVSFRCYKGKVIPSIERRRKAEFALFYIP</sequence>
<keyword evidence="1 3" id="KW-0929">Antimicrobial</keyword>
<dbReference type="PATRIC" id="fig|1339350.3.peg.4631"/>
<accession>A0A078QJG9</accession>
<keyword evidence="2 3" id="KW-0081">Bacteriolytic enzyme</keyword>
<dbReference type="InterPro" id="IPR002196">
    <property type="entry name" value="Glyco_hydro_24"/>
</dbReference>
<evidence type="ECO:0000256" key="2">
    <source>
        <dbReference type="ARBA" id="ARBA00022638"/>
    </source>
</evidence>
<gene>
    <name evidence="4" type="ORF">M097_4905</name>
</gene>